<feature type="compositionally biased region" description="Polar residues" evidence="1">
    <location>
        <begin position="108"/>
        <end position="128"/>
    </location>
</feature>
<proteinExistence type="predicted"/>
<protein>
    <submittedName>
        <fullName evidence="2">Uncharacterized protein</fullName>
    </submittedName>
</protein>
<evidence type="ECO:0000313" key="2">
    <source>
        <dbReference type="EMBL" id="VEN39823.1"/>
    </source>
</evidence>
<name>A0A653BW87_CALMS</name>
<dbReference type="Proteomes" id="UP000410492">
    <property type="component" value="Unassembled WGS sequence"/>
</dbReference>
<feature type="region of interest" description="Disordered" evidence="1">
    <location>
        <begin position="529"/>
        <end position="617"/>
    </location>
</feature>
<feature type="compositionally biased region" description="Low complexity" evidence="1">
    <location>
        <begin position="585"/>
        <end position="602"/>
    </location>
</feature>
<dbReference type="AlphaFoldDB" id="A0A653BW87"/>
<feature type="compositionally biased region" description="Low complexity" evidence="1">
    <location>
        <begin position="179"/>
        <end position="188"/>
    </location>
</feature>
<feature type="region of interest" description="Disordered" evidence="1">
    <location>
        <begin position="312"/>
        <end position="364"/>
    </location>
</feature>
<dbReference type="OrthoDB" id="5979581at2759"/>
<feature type="non-terminal residue" evidence="2">
    <location>
        <position position="1"/>
    </location>
</feature>
<feature type="region of interest" description="Disordered" evidence="1">
    <location>
        <begin position="472"/>
        <end position="491"/>
    </location>
</feature>
<feature type="region of interest" description="Disordered" evidence="1">
    <location>
        <begin position="1"/>
        <end position="203"/>
    </location>
</feature>
<evidence type="ECO:0000256" key="1">
    <source>
        <dbReference type="SAM" id="MobiDB-lite"/>
    </source>
</evidence>
<feature type="compositionally biased region" description="Basic and acidic residues" evidence="1">
    <location>
        <begin position="414"/>
        <end position="436"/>
    </location>
</feature>
<feature type="compositionally biased region" description="Basic and acidic residues" evidence="1">
    <location>
        <begin position="320"/>
        <end position="333"/>
    </location>
</feature>
<keyword evidence="3" id="KW-1185">Reference proteome</keyword>
<reference evidence="2 3" key="1">
    <citation type="submission" date="2019-01" db="EMBL/GenBank/DDBJ databases">
        <authorList>
            <person name="Sayadi A."/>
        </authorList>
    </citation>
    <scope>NUCLEOTIDE SEQUENCE [LARGE SCALE GENOMIC DNA]</scope>
</reference>
<gene>
    <name evidence="2" type="ORF">CALMAC_LOCUS4206</name>
</gene>
<sequence length="644" mass="69384">AANNQHTGHHNQVAVQHQQQRKRRATSHLEQPPSSDRLDNDAAAKSVASDAATATKPAPLRKSQSGVATLGRLRVATPTGGGGGGADSPDQERPPAHSQSGGRRSRQPSTARSSRSGLRGDQSVTQFAQMDDENVSQQVTRGGGALTLASQWKSQFDDSEETTDNDWKPESPEHLQRTAAPSEAAPLVPAAPPALSRISEDSRTSHRKYINIAGIEEYPELVGGLPRAWSTPCLGPRVRAGLKPPLLQQAAFDDLVFKVDVMRNVASKHQGGGEGAEPTEGVAPMLADRRISKGGEDGRWASLPAMAVAVGGDQGATEGGESRMTAEVEKGGEEAEEEVEEEEEEVDDEGDEDEGLQEVAGRLEIRVVPKELIASKEKAQNSSPVRPQNLEAVSKQNGHVVDVGTEVQNTPKDSPQRPRIERTKSILKQSSKEKTDAGVVENMPSPKRENITFAPEAIAKIEQKELDIRLDRKEGNSDIKNSTQGNENEEEVLVCRVTEREVGTETVNVDTVDVMVKTSDKLIGADLKKRVETESSSTETDQKVVRERSRQDSLERTRKKFHRKSSAAGVVEAGPGRARPAQLEAVRNSATAAAADSESSSSTQCNQRVSELRAERQRCSPGVDLAVNPSVTYVPSCTSIPDNK</sequence>
<feature type="non-terminal residue" evidence="2">
    <location>
        <position position="644"/>
    </location>
</feature>
<feature type="compositionally biased region" description="Acidic residues" evidence="1">
    <location>
        <begin position="334"/>
        <end position="356"/>
    </location>
</feature>
<feature type="compositionally biased region" description="Basic and acidic residues" evidence="1">
    <location>
        <begin position="540"/>
        <end position="556"/>
    </location>
</feature>
<feature type="region of interest" description="Disordered" evidence="1">
    <location>
        <begin position="394"/>
        <end position="454"/>
    </location>
</feature>
<feature type="compositionally biased region" description="Basic and acidic residues" evidence="1">
    <location>
        <begin position="165"/>
        <end position="176"/>
    </location>
</feature>
<feature type="compositionally biased region" description="Low complexity" evidence="1">
    <location>
        <begin position="43"/>
        <end position="56"/>
    </location>
</feature>
<accession>A0A653BW87</accession>
<dbReference type="EMBL" id="CAACVG010006010">
    <property type="protein sequence ID" value="VEN39823.1"/>
    <property type="molecule type" value="Genomic_DNA"/>
</dbReference>
<organism evidence="2 3">
    <name type="scientific">Callosobruchus maculatus</name>
    <name type="common">Southern cowpea weevil</name>
    <name type="synonym">Pulse bruchid</name>
    <dbReference type="NCBI Taxonomy" id="64391"/>
    <lineage>
        <taxon>Eukaryota</taxon>
        <taxon>Metazoa</taxon>
        <taxon>Ecdysozoa</taxon>
        <taxon>Arthropoda</taxon>
        <taxon>Hexapoda</taxon>
        <taxon>Insecta</taxon>
        <taxon>Pterygota</taxon>
        <taxon>Neoptera</taxon>
        <taxon>Endopterygota</taxon>
        <taxon>Coleoptera</taxon>
        <taxon>Polyphaga</taxon>
        <taxon>Cucujiformia</taxon>
        <taxon>Chrysomeloidea</taxon>
        <taxon>Chrysomelidae</taxon>
        <taxon>Bruchinae</taxon>
        <taxon>Bruchini</taxon>
        <taxon>Callosobruchus</taxon>
    </lineage>
</organism>
<evidence type="ECO:0000313" key="3">
    <source>
        <dbReference type="Proteomes" id="UP000410492"/>
    </source>
</evidence>